<evidence type="ECO:0000256" key="1">
    <source>
        <dbReference type="ARBA" id="ARBA00006068"/>
    </source>
</evidence>
<dbReference type="InterPro" id="IPR004474">
    <property type="entry name" value="LytR_CpsA_psr"/>
</dbReference>
<dbReference type="PANTHER" id="PTHR33392">
    <property type="entry name" value="POLYISOPRENYL-TEICHOIC ACID--PEPTIDOGLYCAN TEICHOIC ACID TRANSFERASE TAGU"/>
    <property type="match status" value="1"/>
</dbReference>
<feature type="domain" description="Cell envelope-related transcriptional attenuator" evidence="3">
    <location>
        <begin position="79"/>
        <end position="222"/>
    </location>
</feature>
<comment type="similarity">
    <text evidence="1">Belongs to the LytR/CpsA/Psr (LCP) family.</text>
</comment>
<organism evidence="4 5">
    <name type="scientific">Bavariicoccus seileri</name>
    <dbReference type="NCBI Taxonomy" id="549685"/>
    <lineage>
        <taxon>Bacteria</taxon>
        <taxon>Bacillati</taxon>
        <taxon>Bacillota</taxon>
        <taxon>Bacilli</taxon>
        <taxon>Lactobacillales</taxon>
        <taxon>Enterococcaceae</taxon>
        <taxon>Bavariicoccus</taxon>
    </lineage>
</organism>
<evidence type="ECO:0000313" key="4">
    <source>
        <dbReference type="EMBL" id="HCS93720.1"/>
    </source>
</evidence>
<sequence length="345" mass="38634">MAILGVVILLLLAIVSKVYFDVKGTADDLFKEANTNSKYSRDIDLSQPSGEKATEPFSVLLMGIDTGDLGRNDGMEDGRSDTMMIITVNPNTDRTTITSLQRDTYIMINGVYDKLNAAYAYDGPALAMETIENYLEIPIDYYISVNMRAFQEIVNAIGGVDVQSDLTFSEQGFDFVKGEKYHLEGERLLAYTRNRYDDPDGDYGRQNRQRQIITAVIDKMKSVETLASYQNLLASLGDNVQTNLRFNQMQDILMGYRSAAETIDEKALRGSGEMINGVSYQIVAEEDRLAMSEMLKRELEIDDTDEATDSSTDEVTDQDADQDVNTNTDESTNEGTDEDTTDFEY</sequence>
<dbReference type="STRING" id="1121105.GCA_000421665_01289"/>
<name>A0A3D4S4R5_9ENTE</name>
<feature type="compositionally biased region" description="Acidic residues" evidence="2">
    <location>
        <begin position="300"/>
        <end position="322"/>
    </location>
</feature>
<comment type="caution">
    <text evidence="4">The sequence shown here is derived from an EMBL/GenBank/DDBJ whole genome shotgun (WGS) entry which is preliminary data.</text>
</comment>
<reference evidence="4 5" key="1">
    <citation type="journal article" date="2018" name="Nat. Biotechnol.">
        <title>A standardized bacterial taxonomy based on genome phylogeny substantially revises the tree of life.</title>
        <authorList>
            <person name="Parks D.H."/>
            <person name="Chuvochina M."/>
            <person name="Waite D.W."/>
            <person name="Rinke C."/>
            <person name="Skarshewski A."/>
            <person name="Chaumeil P.A."/>
            <person name="Hugenholtz P."/>
        </authorList>
    </citation>
    <scope>NUCLEOTIDE SEQUENCE [LARGE SCALE GENOMIC DNA]</scope>
    <source>
        <strain evidence="4">UBA11306</strain>
    </source>
</reference>
<protein>
    <submittedName>
        <fullName evidence="4">Transcriptional regulator</fullName>
    </submittedName>
</protein>
<evidence type="ECO:0000259" key="3">
    <source>
        <dbReference type="Pfam" id="PF03816"/>
    </source>
</evidence>
<dbReference type="AlphaFoldDB" id="A0A3D4S4R5"/>
<dbReference type="InterPro" id="IPR050922">
    <property type="entry name" value="LytR/CpsA/Psr_CW_biosynth"/>
</dbReference>
<evidence type="ECO:0000256" key="2">
    <source>
        <dbReference type="SAM" id="MobiDB-lite"/>
    </source>
</evidence>
<gene>
    <name evidence="4" type="ORF">DIW15_03290</name>
</gene>
<evidence type="ECO:0000313" key="5">
    <source>
        <dbReference type="Proteomes" id="UP000262195"/>
    </source>
</evidence>
<dbReference type="PANTHER" id="PTHR33392:SF6">
    <property type="entry name" value="POLYISOPRENYL-TEICHOIC ACID--PEPTIDOGLYCAN TEICHOIC ACID TRANSFERASE TAGU"/>
    <property type="match status" value="1"/>
</dbReference>
<feature type="region of interest" description="Disordered" evidence="2">
    <location>
        <begin position="300"/>
        <end position="345"/>
    </location>
</feature>
<dbReference type="Proteomes" id="UP000262195">
    <property type="component" value="Unassembled WGS sequence"/>
</dbReference>
<dbReference type="Gene3D" id="3.40.630.190">
    <property type="entry name" value="LCP protein"/>
    <property type="match status" value="1"/>
</dbReference>
<proteinExistence type="inferred from homology"/>
<dbReference type="NCBIfam" id="TIGR00350">
    <property type="entry name" value="lytR_cpsA_psr"/>
    <property type="match status" value="1"/>
</dbReference>
<accession>A0A3D4S4R5</accession>
<dbReference type="Pfam" id="PF03816">
    <property type="entry name" value="LytR_cpsA_psr"/>
    <property type="match status" value="1"/>
</dbReference>
<feature type="compositionally biased region" description="Acidic residues" evidence="2">
    <location>
        <begin position="331"/>
        <end position="345"/>
    </location>
</feature>
<dbReference type="EMBL" id="DQHO01000020">
    <property type="protein sequence ID" value="HCS93720.1"/>
    <property type="molecule type" value="Genomic_DNA"/>
</dbReference>